<comment type="caution">
    <text evidence="8">The sequence shown here is derived from an EMBL/GenBank/DDBJ whole genome shotgun (WGS) entry which is preliminary data.</text>
</comment>
<dbReference type="GO" id="GO:0022857">
    <property type="term" value="F:transmembrane transporter activity"/>
    <property type="evidence" value="ECO:0007669"/>
    <property type="project" value="InterPro"/>
</dbReference>
<evidence type="ECO:0000256" key="4">
    <source>
        <dbReference type="ARBA" id="ARBA00022989"/>
    </source>
</evidence>
<feature type="transmembrane region" description="Helical" evidence="7">
    <location>
        <begin position="47"/>
        <end position="66"/>
    </location>
</feature>
<proteinExistence type="predicted"/>
<evidence type="ECO:0000256" key="7">
    <source>
        <dbReference type="SAM" id="Phobius"/>
    </source>
</evidence>
<comment type="subcellular location">
    <subcellularLocation>
        <location evidence="1">Cell membrane</location>
        <topology evidence="1">Multi-pass membrane protein</topology>
    </subcellularLocation>
</comment>
<dbReference type="PANTHER" id="PTHR23513">
    <property type="entry name" value="INTEGRAL MEMBRANE EFFLUX PROTEIN-RELATED"/>
    <property type="match status" value="1"/>
</dbReference>
<feature type="transmembrane region" description="Helical" evidence="7">
    <location>
        <begin position="303"/>
        <end position="322"/>
    </location>
</feature>
<reference evidence="8 9" key="1">
    <citation type="submission" date="2018-10" db="EMBL/GenBank/DDBJ databases">
        <title>Sequencing the genomes of 1000 actinobacteria strains.</title>
        <authorList>
            <person name="Klenk H.-P."/>
        </authorList>
    </citation>
    <scope>NUCLEOTIDE SEQUENCE [LARGE SCALE GENOMIC DNA]</scope>
    <source>
        <strain evidence="8 9">DSM 45175</strain>
    </source>
</reference>
<feature type="transmembrane region" description="Helical" evidence="7">
    <location>
        <begin position="219"/>
        <end position="240"/>
    </location>
</feature>
<feature type="transmembrane region" description="Helical" evidence="7">
    <location>
        <begin position="246"/>
        <end position="267"/>
    </location>
</feature>
<keyword evidence="4 7" id="KW-1133">Transmembrane helix</keyword>
<evidence type="ECO:0000256" key="2">
    <source>
        <dbReference type="ARBA" id="ARBA00022475"/>
    </source>
</evidence>
<dbReference type="SUPFAM" id="SSF103473">
    <property type="entry name" value="MFS general substrate transporter"/>
    <property type="match status" value="1"/>
</dbReference>
<dbReference type="GO" id="GO:0005886">
    <property type="term" value="C:plasma membrane"/>
    <property type="evidence" value="ECO:0007669"/>
    <property type="project" value="UniProtKB-SubCell"/>
</dbReference>
<protein>
    <submittedName>
        <fullName evidence="8">MFS transporter</fullName>
    </submittedName>
</protein>
<dbReference type="InterPro" id="IPR011701">
    <property type="entry name" value="MFS"/>
</dbReference>
<keyword evidence="9" id="KW-1185">Reference proteome</keyword>
<evidence type="ECO:0000256" key="3">
    <source>
        <dbReference type="ARBA" id="ARBA00022692"/>
    </source>
</evidence>
<evidence type="ECO:0000256" key="6">
    <source>
        <dbReference type="SAM" id="MobiDB-lite"/>
    </source>
</evidence>
<evidence type="ECO:0000313" key="9">
    <source>
        <dbReference type="Proteomes" id="UP000277671"/>
    </source>
</evidence>
<evidence type="ECO:0000313" key="8">
    <source>
        <dbReference type="EMBL" id="RKR88451.1"/>
    </source>
</evidence>
<gene>
    <name evidence="8" type="ORF">BDK92_2779</name>
</gene>
<dbReference type="Pfam" id="PF07690">
    <property type="entry name" value="MFS_1"/>
    <property type="match status" value="1"/>
</dbReference>
<feature type="transmembrane region" description="Helical" evidence="7">
    <location>
        <begin position="279"/>
        <end position="297"/>
    </location>
</feature>
<feature type="region of interest" description="Disordered" evidence="6">
    <location>
        <begin position="397"/>
        <end position="421"/>
    </location>
</feature>
<keyword evidence="3 7" id="KW-0812">Transmembrane</keyword>
<organism evidence="8 9">
    <name type="scientific">Micromonospora pisi</name>
    <dbReference type="NCBI Taxonomy" id="589240"/>
    <lineage>
        <taxon>Bacteria</taxon>
        <taxon>Bacillati</taxon>
        <taxon>Actinomycetota</taxon>
        <taxon>Actinomycetes</taxon>
        <taxon>Micromonosporales</taxon>
        <taxon>Micromonosporaceae</taxon>
        <taxon>Micromonospora</taxon>
    </lineage>
</organism>
<accession>A0A495JI46</accession>
<keyword evidence="5 7" id="KW-0472">Membrane</keyword>
<dbReference type="PANTHER" id="PTHR23513:SF6">
    <property type="entry name" value="MAJOR FACILITATOR SUPERFAMILY ASSOCIATED DOMAIN-CONTAINING PROTEIN"/>
    <property type="match status" value="1"/>
</dbReference>
<evidence type="ECO:0000256" key="1">
    <source>
        <dbReference type="ARBA" id="ARBA00004651"/>
    </source>
</evidence>
<dbReference type="CDD" id="cd06173">
    <property type="entry name" value="MFS_MefA_like"/>
    <property type="match status" value="1"/>
</dbReference>
<feature type="transmembrane region" description="Helical" evidence="7">
    <location>
        <begin position="99"/>
        <end position="123"/>
    </location>
</feature>
<dbReference type="Proteomes" id="UP000277671">
    <property type="component" value="Unassembled WGS sequence"/>
</dbReference>
<dbReference type="OrthoDB" id="3460055at2"/>
<dbReference type="InterPro" id="IPR036259">
    <property type="entry name" value="MFS_trans_sf"/>
</dbReference>
<feature type="transmembrane region" description="Helical" evidence="7">
    <location>
        <begin position="12"/>
        <end position="35"/>
    </location>
</feature>
<dbReference type="AlphaFoldDB" id="A0A495JI46"/>
<evidence type="ECO:0000256" key="5">
    <source>
        <dbReference type="ARBA" id="ARBA00023136"/>
    </source>
</evidence>
<keyword evidence="2" id="KW-1003">Cell membrane</keyword>
<dbReference type="Gene3D" id="1.20.1250.20">
    <property type="entry name" value="MFS general substrate transporter like domains"/>
    <property type="match status" value="1"/>
</dbReference>
<dbReference type="EMBL" id="RBKT01000001">
    <property type="protein sequence ID" value="RKR88451.1"/>
    <property type="molecule type" value="Genomic_DNA"/>
</dbReference>
<sequence length="421" mass="43725">MRAILRRPDFRLLFGGLVASMVAESILLLALAIWVKDLTGSDGMAGATVFAIVAPMALAPLVGWMVDRFRRRPFFIGVNLCTALLLTPLYAVQDRGDVWIIYGVGALYGLSYIALSATLIGLIKEIVPGDLLAEANATLQTVKQGLRLVGPLAGAALYAGFGGWALATLGALGFLTAAAAVSRMRVREAAPSPAQPRWLAEIGAGGRHMLGDPALRRGVVGTSLTMLVLGFSESLIFAYVDRGLGHPPAFVGVLLTVQGVGGLLGGLSSATIVGRLGEVGALATGVGIFAPAVLALVHPNLWLGFVAMVMAGFALPIVIVSLNTLTQRRTPVLLVGRVAAASEAVVSGPQSLSIGLGAVLVGAVDYRLLFALMAAAMLAVARYLWLGRRLSPPLAPRPTPLDDALPEVRIPNATPTPEPTA</sequence>
<dbReference type="RefSeq" id="WP_121157078.1">
    <property type="nucleotide sequence ID" value="NZ_RBKT01000001.1"/>
</dbReference>
<feature type="transmembrane region" description="Helical" evidence="7">
    <location>
        <begin position="366"/>
        <end position="385"/>
    </location>
</feature>
<name>A0A495JI46_9ACTN</name>